<reference evidence="3 4" key="1">
    <citation type="submission" date="2018-06" db="EMBL/GenBank/DDBJ databases">
        <title>Natronomonas sp. F16-60 a new haloarchaeon isolated from a solar saltern of Isla Cristina, Huelva, Spain.</title>
        <authorList>
            <person name="Duran-Viseras A."/>
            <person name="Sanchez-Porro C."/>
            <person name="Ventosa A."/>
        </authorList>
    </citation>
    <scope>NUCLEOTIDE SEQUENCE [LARGE SCALE GENOMIC DNA]</scope>
    <source>
        <strain evidence="3 4">F16-60</strain>
    </source>
</reference>
<keyword evidence="4" id="KW-1185">Reference proteome</keyword>
<dbReference type="InParanoid" id="A0A554NEF2"/>
<name>A0A554NEF2_9EURY</name>
<evidence type="ECO:0000259" key="2">
    <source>
        <dbReference type="Pfam" id="PF01243"/>
    </source>
</evidence>
<dbReference type="Proteomes" id="UP000319894">
    <property type="component" value="Unassembled WGS sequence"/>
</dbReference>
<dbReference type="GO" id="GO:0005829">
    <property type="term" value="C:cytosol"/>
    <property type="evidence" value="ECO:0007669"/>
    <property type="project" value="TreeGrafter"/>
</dbReference>
<dbReference type="SUPFAM" id="SSF50475">
    <property type="entry name" value="FMN-binding split barrel"/>
    <property type="match status" value="1"/>
</dbReference>
<evidence type="ECO:0000256" key="1">
    <source>
        <dbReference type="ARBA" id="ARBA00023002"/>
    </source>
</evidence>
<dbReference type="Pfam" id="PF01243">
    <property type="entry name" value="PNPOx_N"/>
    <property type="match status" value="1"/>
</dbReference>
<evidence type="ECO:0000313" key="4">
    <source>
        <dbReference type="Proteomes" id="UP000319894"/>
    </source>
</evidence>
<evidence type="ECO:0000313" key="3">
    <source>
        <dbReference type="EMBL" id="TSD15777.1"/>
    </source>
</evidence>
<dbReference type="EMBL" id="QMDX01000001">
    <property type="protein sequence ID" value="TSD15777.1"/>
    <property type="molecule type" value="Genomic_DNA"/>
</dbReference>
<feature type="domain" description="Pyridoxamine 5'-phosphate oxidase N-terminal" evidence="2">
    <location>
        <begin position="14"/>
        <end position="126"/>
    </location>
</feature>
<dbReference type="RefSeq" id="WP_144260254.1">
    <property type="nucleotide sequence ID" value="NZ_QMDX01000001.1"/>
</dbReference>
<dbReference type="PANTHER" id="PTHR35176">
    <property type="entry name" value="HEME OXYGENASE HI_0854-RELATED"/>
    <property type="match status" value="1"/>
</dbReference>
<dbReference type="Gene3D" id="2.30.110.10">
    <property type="entry name" value="Electron Transport, Fmn-binding Protein, Chain A"/>
    <property type="match status" value="1"/>
</dbReference>
<comment type="caution">
    <text evidence="3">The sequence shown here is derived from an EMBL/GenBank/DDBJ whole genome shotgun (WGS) entry which is preliminary data.</text>
</comment>
<dbReference type="PANTHER" id="PTHR35176:SF6">
    <property type="entry name" value="HEME OXYGENASE HI_0854-RELATED"/>
    <property type="match status" value="1"/>
</dbReference>
<dbReference type="OrthoDB" id="4669at2157"/>
<proteinExistence type="predicted"/>
<gene>
    <name evidence="3" type="ORF">DP107_00930</name>
</gene>
<organism evidence="3 4">
    <name type="scientific">Haloglomus irregulare</name>
    <dbReference type="NCBI Taxonomy" id="2234134"/>
    <lineage>
        <taxon>Archaea</taxon>
        <taxon>Methanobacteriati</taxon>
        <taxon>Methanobacteriota</taxon>
        <taxon>Stenosarchaea group</taxon>
        <taxon>Halobacteria</taxon>
        <taxon>Halobacteriales</taxon>
        <taxon>Natronomonadaceae</taxon>
        <taxon>Haloglomus</taxon>
    </lineage>
</organism>
<accession>A0A554NEF2</accession>
<dbReference type="GO" id="GO:0016627">
    <property type="term" value="F:oxidoreductase activity, acting on the CH-CH group of donors"/>
    <property type="evidence" value="ECO:0007669"/>
    <property type="project" value="TreeGrafter"/>
</dbReference>
<dbReference type="InterPro" id="IPR011576">
    <property type="entry name" value="Pyridox_Oxase_N"/>
</dbReference>
<dbReference type="InterPro" id="IPR052019">
    <property type="entry name" value="F420H2_bilvrd_red/Heme_oxyg"/>
</dbReference>
<dbReference type="InterPro" id="IPR012349">
    <property type="entry name" value="Split_barrel_FMN-bd"/>
</dbReference>
<keyword evidence="1" id="KW-0560">Oxidoreductase</keyword>
<dbReference type="GO" id="GO:0070967">
    <property type="term" value="F:coenzyme F420 binding"/>
    <property type="evidence" value="ECO:0007669"/>
    <property type="project" value="TreeGrafter"/>
</dbReference>
<protein>
    <submittedName>
        <fullName evidence="3">Pyridoxamine 5'-phosphate oxidase family protein</fullName>
    </submittedName>
</protein>
<dbReference type="AlphaFoldDB" id="A0A554NEF2"/>
<sequence>MDDTREFLRETVANARTSAHLATSRDDRPHVAPVWYTYEERDGEGVFSIMTGGRKLANVRENPRIALSIERAAGSDTLWRVIAFGTAAVVDDRDRTDAAQRAVLEKYEGSVEAADEGGGRLVEVTVGSVDIERY</sequence>